<evidence type="ECO:0000313" key="1">
    <source>
        <dbReference type="EMBL" id="KAG8442146.1"/>
    </source>
</evidence>
<keyword evidence="2" id="KW-1185">Reference proteome</keyword>
<name>A0A8T2JI58_9PIPI</name>
<dbReference type="Proteomes" id="UP000812440">
    <property type="component" value="Chromosome 6"/>
</dbReference>
<organism evidence="1 2">
    <name type="scientific">Hymenochirus boettgeri</name>
    <name type="common">Congo dwarf clawed frog</name>
    <dbReference type="NCBI Taxonomy" id="247094"/>
    <lineage>
        <taxon>Eukaryota</taxon>
        <taxon>Metazoa</taxon>
        <taxon>Chordata</taxon>
        <taxon>Craniata</taxon>
        <taxon>Vertebrata</taxon>
        <taxon>Euteleostomi</taxon>
        <taxon>Amphibia</taxon>
        <taxon>Batrachia</taxon>
        <taxon>Anura</taxon>
        <taxon>Pipoidea</taxon>
        <taxon>Pipidae</taxon>
        <taxon>Pipinae</taxon>
        <taxon>Hymenochirus</taxon>
    </lineage>
</organism>
<sequence>MIPMPRNFHHRYHYWSGQLGHIVITSLYCGGSQYMRLLKRWFPVQNMGAIINMYLLISPNSLSDTNGICLNVCRGRKVVVRVTWV</sequence>
<gene>
    <name evidence="1" type="ORF">GDO86_011082</name>
</gene>
<dbReference type="EMBL" id="JAACNH010000005">
    <property type="protein sequence ID" value="KAG8442146.1"/>
    <property type="molecule type" value="Genomic_DNA"/>
</dbReference>
<evidence type="ECO:0000313" key="2">
    <source>
        <dbReference type="Proteomes" id="UP000812440"/>
    </source>
</evidence>
<comment type="caution">
    <text evidence="1">The sequence shown here is derived from an EMBL/GenBank/DDBJ whole genome shotgun (WGS) entry which is preliminary data.</text>
</comment>
<proteinExistence type="predicted"/>
<protein>
    <submittedName>
        <fullName evidence="1">Uncharacterized protein</fullName>
    </submittedName>
</protein>
<dbReference type="AlphaFoldDB" id="A0A8T2JI58"/>
<reference evidence="1" key="1">
    <citation type="thesis" date="2020" institute="ProQuest LLC" country="789 East Eisenhower Parkway, Ann Arbor, MI, USA">
        <title>Comparative Genomics and Chromosome Evolution.</title>
        <authorList>
            <person name="Mudd A.B."/>
        </authorList>
    </citation>
    <scope>NUCLEOTIDE SEQUENCE</scope>
    <source>
        <strain evidence="1">Female2</strain>
        <tissue evidence="1">Blood</tissue>
    </source>
</reference>
<accession>A0A8T2JI58</accession>